<accession>A0A4Q1K2W7</accession>
<gene>
    <name evidence="2" type="ORF">EQG63_06440</name>
</gene>
<dbReference type="InterPro" id="IPR040911">
    <property type="entry name" value="Exostosin_GT47"/>
</dbReference>
<comment type="caution">
    <text evidence="2">The sequence shown here is derived from an EMBL/GenBank/DDBJ whole genome shotgun (WGS) entry which is preliminary data.</text>
</comment>
<organism evidence="2 3">
    <name type="scientific">Flavobacterium amnicola</name>
    <dbReference type="NCBI Taxonomy" id="2506422"/>
    <lineage>
        <taxon>Bacteria</taxon>
        <taxon>Pseudomonadati</taxon>
        <taxon>Bacteroidota</taxon>
        <taxon>Flavobacteriia</taxon>
        <taxon>Flavobacteriales</taxon>
        <taxon>Flavobacteriaceae</taxon>
        <taxon>Flavobacterium</taxon>
    </lineage>
</organism>
<keyword evidence="3" id="KW-1185">Reference proteome</keyword>
<evidence type="ECO:0000259" key="1">
    <source>
        <dbReference type="Pfam" id="PF03016"/>
    </source>
</evidence>
<evidence type="ECO:0000313" key="3">
    <source>
        <dbReference type="Proteomes" id="UP000290283"/>
    </source>
</evidence>
<dbReference type="RefSeq" id="WP_129435537.1">
    <property type="nucleotide sequence ID" value="NZ_SBKO01000002.1"/>
</dbReference>
<dbReference type="Pfam" id="PF03016">
    <property type="entry name" value="Exostosin_GT47"/>
    <property type="match status" value="1"/>
</dbReference>
<reference evidence="3" key="1">
    <citation type="submission" date="2019-01" db="EMBL/GenBank/DDBJ databases">
        <title>Cytophagaceae bacterium strain CAR-16.</title>
        <authorList>
            <person name="Chen W.-M."/>
        </authorList>
    </citation>
    <scope>NUCLEOTIDE SEQUENCE [LARGE SCALE GENOMIC DNA]</scope>
    <source>
        <strain evidence="3">LLJ-11</strain>
    </source>
</reference>
<dbReference type="EMBL" id="SBKO01000002">
    <property type="protein sequence ID" value="RXR19079.1"/>
    <property type="molecule type" value="Genomic_DNA"/>
</dbReference>
<feature type="domain" description="Exostosin GT47" evidence="1">
    <location>
        <begin position="162"/>
        <end position="234"/>
    </location>
</feature>
<evidence type="ECO:0000313" key="2">
    <source>
        <dbReference type="EMBL" id="RXR19079.1"/>
    </source>
</evidence>
<dbReference type="OrthoDB" id="1416011at2"/>
<dbReference type="AlphaFoldDB" id="A0A4Q1K2W7"/>
<dbReference type="Proteomes" id="UP000290283">
    <property type="component" value="Unassembled WGS sequence"/>
</dbReference>
<protein>
    <recommendedName>
        <fullName evidence="1">Exostosin GT47 domain-containing protein</fullName>
    </recommendedName>
</protein>
<sequence length="307" mass="36337">MRKLKFYLEEANLFTEFVNNNMDFSSTTKEECDVIISSSFPVGIFNKKEIQKKIDSYKNEKKLVVIFMISDNESKFQLYPNIVLFRTSLKKSKRDWREYVLPYIWECFSEPLEALEKTEKPIIGFCGSIKKNLGKRLSCIETIQKNEKLISNFILRTDFWGGKPQDKQLKEDFKKNIKTSHFNLSNRGRGNFSMRFYQVLSLGRIPVLLDSDMLLPFEEEINWNRYCITAKNENELSSAITAWWQNKSAQDVIEVQKDCYTLFQNYFTEKKFANKAMEIISERFENYDPNAKINDSLWTTFLSRLKL</sequence>
<proteinExistence type="predicted"/>
<name>A0A4Q1K2W7_9FLAO</name>